<comment type="caution">
    <text evidence="1">The sequence shown here is derived from an EMBL/GenBank/DDBJ whole genome shotgun (WGS) entry which is preliminary data.</text>
</comment>
<dbReference type="EMBL" id="JFHD01000004">
    <property type="protein sequence ID" value="KDR32087.1"/>
    <property type="molecule type" value="Genomic_DNA"/>
</dbReference>
<reference evidence="1 2" key="1">
    <citation type="submission" date="2014-03" db="EMBL/GenBank/DDBJ databases">
        <title>Draft Genome Sequences of Four Burkholderia Strains.</title>
        <authorList>
            <person name="Liu X.Y."/>
            <person name="Li C.X."/>
            <person name="Xu J.H."/>
        </authorList>
    </citation>
    <scope>NUCLEOTIDE SEQUENCE [LARGE SCALE GENOMIC DNA]</scope>
    <source>
        <strain evidence="1 2">OP-1</strain>
    </source>
</reference>
<organism evidence="1 2">
    <name type="scientific">Caballeronia zhejiangensis</name>
    <dbReference type="NCBI Taxonomy" id="871203"/>
    <lineage>
        <taxon>Bacteria</taxon>
        <taxon>Pseudomonadati</taxon>
        <taxon>Pseudomonadota</taxon>
        <taxon>Betaproteobacteria</taxon>
        <taxon>Burkholderiales</taxon>
        <taxon>Burkholderiaceae</taxon>
        <taxon>Caballeronia</taxon>
    </lineage>
</organism>
<evidence type="ECO:0000313" key="2">
    <source>
        <dbReference type="Proteomes" id="UP000027451"/>
    </source>
</evidence>
<evidence type="ECO:0000313" key="1">
    <source>
        <dbReference type="EMBL" id="KDR32087.1"/>
    </source>
</evidence>
<name>A0A656QPH1_9BURK</name>
<keyword evidence="2" id="KW-1185">Reference proteome</keyword>
<gene>
    <name evidence="1" type="ORF">BG60_25975</name>
</gene>
<dbReference type="AlphaFoldDB" id="A0A656QPH1"/>
<accession>A0A656QPH1</accession>
<proteinExistence type="predicted"/>
<dbReference type="Proteomes" id="UP000027451">
    <property type="component" value="Unassembled WGS sequence"/>
</dbReference>
<protein>
    <submittedName>
        <fullName evidence="1">Uncharacterized protein</fullName>
    </submittedName>
</protein>
<sequence>MLVLLLVLCASVSAADERDKRDKRDDRAHSGENTLRQPMVYDAQGKRVGPLEVYSGVNGVYLAIDGEPVFVAVNHKRVGPLQYSASQYEWVGYTFVPYPSRDCTGSVAVADAGSPAPAMPLREGADVTVYIAGKQMSGNVQVWSFRQTDPSTGATTCLTSLSDQGANYWAIERTYPLTQHYPEPLRVAY</sequence>